<reference evidence="1 2" key="1">
    <citation type="journal article" date="2011" name="Science">
        <title>The ecoresponsive genome of Daphnia pulex.</title>
        <authorList>
            <person name="Colbourne J.K."/>
            <person name="Pfrender M.E."/>
            <person name="Gilbert D."/>
            <person name="Thomas W.K."/>
            <person name="Tucker A."/>
            <person name="Oakley T.H."/>
            <person name="Tokishita S."/>
            <person name="Aerts A."/>
            <person name="Arnold G.J."/>
            <person name="Basu M.K."/>
            <person name="Bauer D.J."/>
            <person name="Caceres C.E."/>
            <person name="Carmel L."/>
            <person name="Casola C."/>
            <person name="Choi J.H."/>
            <person name="Detter J.C."/>
            <person name="Dong Q."/>
            <person name="Dusheyko S."/>
            <person name="Eads B.D."/>
            <person name="Frohlich T."/>
            <person name="Geiler-Samerotte K.A."/>
            <person name="Gerlach D."/>
            <person name="Hatcher P."/>
            <person name="Jogdeo S."/>
            <person name="Krijgsveld J."/>
            <person name="Kriventseva E.V."/>
            <person name="Kultz D."/>
            <person name="Laforsch C."/>
            <person name="Lindquist E."/>
            <person name="Lopez J."/>
            <person name="Manak J.R."/>
            <person name="Muller J."/>
            <person name="Pangilinan J."/>
            <person name="Patwardhan R.P."/>
            <person name="Pitluck S."/>
            <person name="Pritham E.J."/>
            <person name="Rechtsteiner A."/>
            <person name="Rho M."/>
            <person name="Rogozin I.B."/>
            <person name="Sakarya O."/>
            <person name="Salamov A."/>
            <person name="Schaack S."/>
            <person name="Shapiro H."/>
            <person name="Shiga Y."/>
            <person name="Skalitzky C."/>
            <person name="Smith Z."/>
            <person name="Souvorov A."/>
            <person name="Sung W."/>
            <person name="Tang Z."/>
            <person name="Tsuchiya D."/>
            <person name="Tu H."/>
            <person name="Vos H."/>
            <person name="Wang M."/>
            <person name="Wolf Y.I."/>
            <person name="Yamagata H."/>
            <person name="Yamada T."/>
            <person name="Ye Y."/>
            <person name="Shaw J.R."/>
            <person name="Andrews J."/>
            <person name="Crease T.J."/>
            <person name="Tang H."/>
            <person name="Lucas S.M."/>
            <person name="Robertson H.M."/>
            <person name="Bork P."/>
            <person name="Koonin E.V."/>
            <person name="Zdobnov E.M."/>
            <person name="Grigoriev I.V."/>
            <person name="Lynch M."/>
            <person name="Boore J.L."/>
        </authorList>
    </citation>
    <scope>NUCLEOTIDE SEQUENCE [LARGE SCALE GENOMIC DNA]</scope>
</reference>
<dbReference type="InParanoid" id="E9I808"/>
<proteinExistence type="predicted"/>
<evidence type="ECO:0000313" key="1">
    <source>
        <dbReference type="EMBL" id="EFX59873.1"/>
    </source>
</evidence>
<dbReference type="AlphaFoldDB" id="E9I808"/>
<protein>
    <submittedName>
        <fullName evidence="1">Uncharacterized protein</fullName>
    </submittedName>
</protein>
<dbReference type="Proteomes" id="UP000000305">
    <property type="component" value="Unassembled WGS sequence"/>
</dbReference>
<keyword evidence="2" id="KW-1185">Reference proteome</keyword>
<accession>E9I808</accession>
<evidence type="ECO:0000313" key="2">
    <source>
        <dbReference type="Proteomes" id="UP000000305"/>
    </source>
</evidence>
<organism evidence="1 2">
    <name type="scientific">Daphnia pulex</name>
    <name type="common">Water flea</name>
    <dbReference type="NCBI Taxonomy" id="6669"/>
    <lineage>
        <taxon>Eukaryota</taxon>
        <taxon>Metazoa</taxon>
        <taxon>Ecdysozoa</taxon>
        <taxon>Arthropoda</taxon>
        <taxon>Crustacea</taxon>
        <taxon>Branchiopoda</taxon>
        <taxon>Diplostraca</taxon>
        <taxon>Cladocera</taxon>
        <taxon>Anomopoda</taxon>
        <taxon>Daphniidae</taxon>
        <taxon>Daphnia</taxon>
    </lineage>
</organism>
<sequence>MAKSTCKQTYAMNSAAQAGTVQYMSADATHPVKAAACTVAGLLHSAPLVDLAGTAAHGPTRR</sequence>
<gene>
    <name evidence="1" type="ORF">DAPPUDRAFT_346703</name>
</gene>
<dbReference type="HOGENOM" id="CLU_2906318_0_0_1"/>
<dbReference type="EMBL" id="GL737670">
    <property type="protein sequence ID" value="EFX59873.1"/>
    <property type="molecule type" value="Genomic_DNA"/>
</dbReference>
<dbReference type="KEGG" id="dpx:DAPPUDRAFT_346703"/>
<name>E9I808_DAPPU</name>